<dbReference type="Proteomes" id="UP001367508">
    <property type="component" value="Unassembled WGS sequence"/>
</dbReference>
<dbReference type="EMBL" id="JAYMYQ010000005">
    <property type="protein sequence ID" value="KAK7331359.1"/>
    <property type="molecule type" value="Genomic_DNA"/>
</dbReference>
<sequence length="92" mass="10146">MEELKITFSTAILRSEDATMESVHMVAVPTHYVGAFGGKANKNKQMVVPRGWHCSKLGRMQKALCRTVSLWNIIVTFDNGSEGGRTFSLSNA</sequence>
<evidence type="ECO:0000313" key="1">
    <source>
        <dbReference type="EMBL" id="KAK7331359.1"/>
    </source>
</evidence>
<evidence type="ECO:0000313" key="2">
    <source>
        <dbReference type="Proteomes" id="UP001367508"/>
    </source>
</evidence>
<proteinExistence type="predicted"/>
<protein>
    <submittedName>
        <fullName evidence="1">Uncharacterized protein</fullName>
    </submittedName>
</protein>
<reference evidence="1 2" key="1">
    <citation type="submission" date="2024-01" db="EMBL/GenBank/DDBJ databases">
        <title>The genomes of 5 underutilized Papilionoideae crops provide insights into root nodulation and disease resistanc.</title>
        <authorList>
            <person name="Jiang F."/>
        </authorList>
    </citation>
    <scope>NUCLEOTIDE SEQUENCE [LARGE SCALE GENOMIC DNA]</scope>
    <source>
        <strain evidence="1">LVBAO_FW01</strain>
        <tissue evidence="1">Leaves</tissue>
    </source>
</reference>
<accession>A0AAN9LBS2</accession>
<organism evidence="1 2">
    <name type="scientific">Canavalia gladiata</name>
    <name type="common">Sword bean</name>
    <name type="synonym">Dolichos gladiatus</name>
    <dbReference type="NCBI Taxonomy" id="3824"/>
    <lineage>
        <taxon>Eukaryota</taxon>
        <taxon>Viridiplantae</taxon>
        <taxon>Streptophyta</taxon>
        <taxon>Embryophyta</taxon>
        <taxon>Tracheophyta</taxon>
        <taxon>Spermatophyta</taxon>
        <taxon>Magnoliopsida</taxon>
        <taxon>eudicotyledons</taxon>
        <taxon>Gunneridae</taxon>
        <taxon>Pentapetalae</taxon>
        <taxon>rosids</taxon>
        <taxon>fabids</taxon>
        <taxon>Fabales</taxon>
        <taxon>Fabaceae</taxon>
        <taxon>Papilionoideae</taxon>
        <taxon>50 kb inversion clade</taxon>
        <taxon>NPAAA clade</taxon>
        <taxon>indigoferoid/millettioid clade</taxon>
        <taxon>Phaseoleae</taxon>
        <taxon>Canavalia</taxon>
    </lineage>
</organism>
<comment type="caution">
    <text evidence="1">The sequence shown here is derived from an EMBL/GenBank/DDBJ whole genome shotgun (WGS) entry which is preliminary data.</text>
</comment>
<dbReference type="AlphaFoldDB" id="A0AAN9LBS2"/>
<keyword evidence="2" id="KW-1185">Reference proteome</keyword>
<name>A0AAN9LBS2_CANGL</name>
<gene>
    <name evidence="1" type="ORF">VNO77_25582</name>
</gene>